<accession>A0ACC1CVV6</accession>
<proteinExistence type="predicted"/>
<comment type="caution">
    <text evidence="1">The sequence shown here is derived from an EMBL/GenBank/DDBJ whole genome shotgun (WGS) entry which is preliminary data.</text>
</comment>
<dbReference type="EMBL" id="CM034401">
    <property type="protein sequence ID" value="KAJ0175690.1"/>
    <property type="molecule type" value="Genomic_DNA"/>
</dbReference>
<organism evidence="1 2">
    <name type="scientific">Dendrolimus kikuchii</name>
    <dbReference type="NCBI Taxonomy" id="765133"/>
    <lineage>
        <taxon>Eukaryota</taxon>
        <taxon>Metazoa</taxon>
        <taxon>Ecdysozoa</taxon>
        <taxon>Arthropoda</taxon>
        <taxon>Hexapoda</taxon>
        <taxon>Insecta</taxon>
        <taxon>Pterygota</taxon>
        <taxon>Neoptera</taxon>
        <taxon>Endopterygota</taxon>
        <taxon>Lepidoptera</taxon>
        <taxon>Glossata</taxon>
        <taxon>Ditrysia</taxon>
        <taxon>Bombycoidea</taxon>
        <taxon>Lasiocampidae</taxon>
        <taxon>Dendrolimus</taxon>
    </lineage>
</organism>
<keyword evidence="2" id="KW-1185">Reference proteome</keyword>
<name>A0ACC1CVV6_9NEOP</name>
<evidence type="ECO:0000313" key="2">
    <source>
        <dbReference type="Proteomes" id="UP000824533"/>
    </source>
</evidence>
<reference evidence="1 2" key="1">
    <citation type="journal article" date="2021" name="Front. Genet.">
        <title>Chromosome-Level Genome Assembly Reveals Significant Gene Expansion in the Toll and IMD Signaling Pathways of Dendrolimus kikuchii.</title>
        <authorList>
            <person name="Zhou J."/>
            <person name="Wu P."/>
            <person name="Xiong Z."/>
            <person name="Liu N."/>
            <person name="Zhao N."/>
            <person name="Ji M."/>
            <person name="Qiu Y."/>
            <person name="Yang B."/>
        </authorList>
    </citation>
    <scope>NUCLEOTIDE SEQUENCE [LARGE SCALE GENOMIC DNA]</scope>
    <source>
        <strain evidence="1">Ann1</strain>
    </source>
</reference>
<protein>
    <submittedName>
        <fullName evidence="1">Uncharacterized protein</fullName>
    </submittedName>
</protein>
<sequence length="342" mass="34275">MEQSLLGIQKIGGTNFLTWSVSRCEPPVNSYLPPTSGSSNPSPQYGPPGFGGSGASSVPGRSGGPSNQYGPPSFDQNQRPGSSSFGGSNQGGIGQNQGPAKYQFSYEVDDEQTGTKFGHSEQRDGDLATGEYNVLLPDGRKQVVEYEADLEGYKPQIRYEDSASGQGGRQGFPQGGTNGFTGGDSHNGFRPQNSSPARYQEASSFGSADAGQGYPRGGPGGSDANGSGGNGFGSSGFGSSGPGSVNGRGGQNPSQSGPNGGYPSGGPQNGGSFTQGSPQTGDSNRYSNGSPQSGGSFTQSSPHSGGSSGYPSGGSKNGEGFSNGGEEGYPSGGPNGVRGSGY</sequence>
<gene>
    <name evidence="1" type="ORF">K1T71_008849</name>
</gene>
<dbReference type="Proteomes" id="UP000824533">
    <property type="component" value="Linkage Group LG15"/>
</dbReference>
<evidence type="ECO:0000313" key="1">
    <source>
        <dbReference type="EMBL" id="KAJ0175690.1"/>
    </source>
</evidence>